<gene>
    <name evidence="1" type="ORF">GCM10007094_44420</name>
</gene>
<accession>A0ABQ3ERL4</accession>
<dbReference type="EMBL" id="BMXE01000013">
    <property type="protein sequence ID" value="GHB50260.1"/>
    <property type="molecule type" value="Genomic_DNA"/>
</dbReference>
<comment type="caution">
    <text evidence="1">The sequence shown here is derived from an EMBL/GenBank/DDBJ whole genome shotgun (WGS) entry which is preliminary data.</text>
</comment>
<keyword evidence="2" id="KW-1185">Reference proteome</keyword>
<protein>
    <submittedName>
        <fullName evidence="1">Uncharacterized protein</fullName>
    </submittedName>
</protein>
<evidence type="ECO:0000313" key="1">
    <source>
        <dbReference type="EMBL" id="GHB50260.1"/>
    </source>
</evidence>
<reference evidence="2" key="1">
    <citation type="journal article" date="2019" name="Int. J. Syst. Evol. Microbiol.">
        <title>The Global Catalogue of Microorganisms (GCM) 10K type strain sequencing project: providing services to taxonomists for standard genome sequencing and annotation.</title>
        <authorList>
            <consortium name="The Broad Institute Genomics Platform"/>
            <consortium name="The Broad Institute Genome Sequencing Center for Infectious Disease"/>
            <person name="Wu L."/>
            <person name="Ma J."/>
        </authorList>
    </citation>
    <scope>NUCLEOTIDE SEQUENCE [LARGE SCALE GENOMIC DNA]</scope>
    <source>
        <strain evidence="2">KCTC 12861</strain>
    </source>
</reference>
<dbReference type="Proteomes" id="UP000637980">
    <property type="component" value="Unassembled WGS sequence"/>
</dbReference>
<evidence type="ECO:0000313" key="2">
    <source>
        <dbReference type="Proteomes" id="UP000637980"/>
    </source>
</evidence>
<organism evidence="1 2">
    <name type="scientific">Pseudovibrio japonicus</name>
    <dbReference type="NCBI Taxonomy" id="366534"/>
    <lineage>
        <taxon>Bacteria</taxon>
        <taxon>Pseudomonadati</taxon>
        <taxon>Pseudomonadota</taxon>
        <taxon>Alphaproteobacteria</taxon>
        <taxon>Hyphomicrobiales</taxon>
        <taxon>Stappiaceae</taxon>
        <taxon>Pseudovibrio</taxon>
    </lineage>
</organism>
<name>A0ABQ3ERL4_9HYPH</name>
<proteinExistence type="predicted"/>
<sequence length="71" mass="8037">MEPDRLADILCWREKRYVTQQLTVSYNRKMLILEPNDLSKKLPGKYVDTYQLADGRVASPLARQGAGAQGV</sequence>